<dbReference type="AlphaFoldDB" id="A0A2Z7BT12"/>
<comment type="similarity">
    <text evidence="1">Belongs to the chaperonin (HSP60) family.</text>
</comment>
<dbReference type="GO" id="GO:0140662">
    <property type="term" value="F:ATP-dependent protein folding chaperone"/>
    <property type="evidence" value="ECO:0007669"/>
    <property type="project" value="InterPro"/>
</dbReference>
<dbReference type="Proteomes" id="UP000250235">
    <property type="component" value="Unassembled WGS sequence"/>
</dbReference>
<organism evidence="4 5">
    <name type="scientific">Dorcoceras hygrometricum</name>
    <dbReference type="NCBI Taxonomy" id="472368"/>
    <lineage>
        <taxon>Eukaryota</taxon>
        <taxon>Viridiplantae</taxon>
        <taxon>Streptophyta</taxon>
        <taxon>Embryophyta</taxon>
        <taxon>Tracheophyta</taxon>
        <taxon>Spermatophyta</taxon>
        <taxon>Magnoliopsida</taxon>
        <taxon>eudicotyledons</taxon>
        <taxon>Gunneridae</taxon>
        <taxon>Pentapetalae</taxon>
        <taxon>asterids</taxon>
        <taxon>lamiids</taxon>
        <taxon>Lamiales</taxon>
        <taxon>Gesneriaceae</taxon>
        <taxon>Didymocarpoideae</taxon>
        <taxon>Trichosporeae</taxon>
        <taxon>Loxocarpinae</taxon>
        <taxon>Dorcoceras</taxon>
    </lineage>
</organism>
<dbReference type="OrthoDB" id="1733909at2759"/>
<dbReference type="SUPFAM" id="SSF52029">
    <property type="entry name" value="GroEL apical domain-like"/>
    <property type="match status" value="1"/>
</dbReference>
<name>A0A2Z7BT12_9LAMI</name>
<dbReference type="Gene3D" id="3.50.7.10">
    <property type="entry name" value="GroEL"/>
    <property type="match status" value="1"/>
</dbReference>
<evidence type="ECO:0000256" key="1">
    <source>
        <dbReference type="ARBA" id="ARBA00006607"/>
    </source>
</evidence>
<evidence type="ECO:0000313" key="4">
    <source>
        <dbReference type="EMBL" id="KZV35235.1"/>
    </source>
</evidence>
<feature type="region of interest" description="Disordered" evidence="3">
    <location>
        <begin position="19"/>
        <end position="43"/>
    </location>
</feature>
<accession>A0A2Z7BT12</accession>
<evidence type="ECO:0000256" key="2">
    <source>
        <dbReference type="ARBA" id="ARBA00023186"/>
    </source>
</evidence>
<evidence type="ECO:0000256" key="3">
    <source>
        <dbReference type="SAM" id="MobiDB-lite"/>
    </source>
</evidence>
<sequence length="119" mass="13430">MLGSCKKVSISKDDTVRLDGAGEKKDVEERSEQIRSAIKVSTSDDDKEKLQERLEKLSGGGAASLGRGFFVITNNLWELRNECIEQSFDNNVSPKIEQRDRYKLLGRKENFILHAIIST</sequence>
<evidence type="ECO:0000313" key="5">
    <source>
        <dbReference type="Proteomes" id="UP000250235"/>
    </source>
</evidence>
<reference evidence="4 5" key="1">
    <citation type="journal article" date="2015" name="Proc. Natl. Acad. Sci. U.S.A.">
        <title>The resurrection genome of Boea hygrometrica: A blueprint for survival of dehydration.</title>
        <authorList>
            <person name="Xiao L."/>
            <person name="Yang G."/>
            <person name="Zhang L."/>
            <person name="Yang X."/>
            <person name="Zhao S."/>
            <person name="Ji Z."/>
            <person name="Zhou Q."/>
            <person name="Hu M."/>
            <person name="Wang Y."/>
            <person name="Chen M."/>
            <person name="Xu Y."/>
            <person name="Jin H."/>
            <person name="Xiao X."/>
            <person name="Hu G."/>
            <person name="Bao F."/>
            <person name="Hu Y."/>
            <person name="Wan P."/>
            <person name="Li L."/>
            <person name="Deng X."/>
            <person name="Kuang T."/>
            <person name="Xiang C."/>
            <person name="Zhu J.K."/>
            <person name="Oliver M.J."/>
            <person name="He Y."/>
        </authorList>
    </citation>
    <scope>NUCLEOTIDE SEQUENCE [LARGE SCALE GENOMIC DNA]</scope>
    <source>
        <strain evidence="5">cv. XS01</strain>
    </source>
</reference>
<dbReference type="InterPro" id="IPR027409">
    <property type="entry name" value="GroEL-like_apical_dom_sf"/>
</dbReference>
<proteinExistence type="inferred from homology"/>
<dbReference type="InterPro" id="IPR001844">
    <property type="entry name" value="Cpn60/GroEL"/>
</dbReference>
<dbReference type="PANTHER" id="PTHR45633">
    <property type="entry name" value="60 KDA HEAT SHOCK PROTEIN, MITOCHONDRIAL"/>
    <property type="match status" value="1"/>
</dbReference>
<gene>
    <name evidence="4" type="ORF">F511_09468</name>
</gene>
<protein>
    <submittedName>
        <fullName evidence="4">Chaperonin-60kD, ch60</fullName>
    </submittedName>
</protein>
<keyword evidence="2" id="KW-0143">Chaperone</keyword>
<dbReference type="EMBL" id="KV004764">
    <property type="protein sequence ID" value="KZV35235.1"/>
    <property type="molecule type" value="Genomic_DNA"/>
</dbReference>
<feature type="compositionally biased region" description="Basic and acidic residues" evidence="3">
    <location>
        <begin position="19"/>
        <end position="33"/>
    </location>
</feature>
<dbReference type="GO" id="GO:0042026">
    <property type="term" value="P:protein refolding"/>
    <property type="evidence" value="ECO:0007669"/>
    <property type="project" value="InterPro"/>
</dbReference>
<keyword evidence="5" id="KW-1185">Reference proteome</keyword>